<feature type="compositionally biased region" description="Low complexity" evidence="1">
    <location>
        <begin position="43"/>
        <end position="58"/>
    </location>
</feature>
<accession>A0AAP0PWU7</accession>
<dbReference type="AlphaFoldDB" id="A0AAP0PWU7"/>
<dbReference type="EMBL" id="JBBNAG010000002">
    <property type="protein sequence ID" value="KAK9158095.1"/>
    <property type="molecule type" value="Genomic_DNA"/>
</dbReference>
<proteinExistence type="predicted"/>
<organism evidence="2 3">
    <name type="scientific">Stephania cephalantha</name>
    <dbReference type="NCBI Taxonomy" id="152367"/>
    <lineage>
        <taxon>Eukaryota</taxon>
        <taxon>Viridiplantae</taxon>
        <taxon>Streptophyta</taxon>
        <taxon>Embryophyta</taxon>
        <taxon>Tracheophyta</taxon>
        <taxon>Spermatophyta</taxon>
        <taxon>Magnoliopsida</taxon>
        <taxon>Ranunculales</taxon>
        <taxon>Menispermaceae</taxon>
        <taxon>Menispermoideae</taxon>
        <taxon>Cissampelideae</taxon>
        <taxon>Stephania</taxon>
    </lineage>
</organism>
<evidence type="ECO:0000313" key="2">
    <source>
        <dbReference type="EMBL" id="KAK9158095.1"/>
    </source>
</evidence>
<feature type="region of interest" description="Disordered" evidence="1">
    <location>
        <begin position="1"/>
        <end position="99"/>
    </location>
</feature>
<evidence type="ECO:0000256" key="1">
    <source>
        <dbReference type="SAM" id="MobiDB-lite"/>
    </source>
</evidence>
<keyword evidence="3" id="KW-1185">Reference proteome</keyword>
<gene>
    <name evidence="2" type="ORF">Scep_004669</name>
</gene>
<dbReference type="Proteomes" id="UP001419268">
    <property type="component" value="Unassembled WGS sequence"/>
</dbReference>
<name>A0AAP0PWU7_9MAGN</name>
<comment type="caution">
    <text evidence="2">The sequence shown here is derived from an EMBL/GenBank/DDBJ whole genome shotgun (WGS) entry which is preliminary data.</text>
</comment>
<feature type="compositionally biased region" description="Basic and acidic residues" evidence="1">
    <location>
        <begin position="1"/>
        <end position="10"/>
    </location>
</feature>
<feature type="compositionally biased region" description="Acidic residues" evidence="1">
    <location>
        <begin position="72"/>
        <end position="81"/>
    </location>
</feature>
<reference evidence="2 3" key="1">
    <citation type="submission" date="2024-01" db="EMBL/GenBank/DDBJ databases">
        <title>Genome assemblies of Stephania.</title>
        <authorList>
            <person name="Yang L."/>
        </authorList>
    </citation>
    <scope>NUCLEOTIDE SEQUENCE [LARGE SCALE GENOMIC DNA]</scope>
    <source>
        <strain evidence="2">JXDWG</strain>
        <tissue evidence="2">Leaf</tissue>
    </source>
</reference>
<sequence>MRAPAKEQSRQRAAARTGDGDRRLPRRRSSSGADGQRRRRPVSRGPAARRAASAATNATRRDSLTPPTRTDDGEDNADVDNSELRRSSDVSDGGLLAKKMSSSLKFVRKEWIYARVELLNEIWS</sequence>
<evidence type="ECO:0000313" key="3">
    <source>
        <dbReference type="Proteomes" id="UP001419268"/>
    </source>
</evidence>
<protein>
    <submittedName>
        <fullName evidence="2">Uncharacterized protein</fullName>
    </submittedName>
</protein>